<evidence type="ECO:0000313" key="1">
    <source>
        <dbReference type="EnsemblPlants" id="AVESA.00010b.r2.UnG1410490.1.CDS.1"/>
    </source>
</evidence>
<evidence type="ECO:0000313" key="2">
    <source>
        <dbReference type="Proteomes" id="UP001732700"/>
    </source>
</evidence>
<keyword evidence="2" id="KW-1185">Reference proteome</keyword>
<accession>A0ACD6ALW0</accession>
<protein>
    <submittedName>
        <fullName evidence="1">Uncharacterized protein</fullName>
    </submittedName>
</protein>
<organism evidence="1 2">
    <name type="scientific">Avena sativa</name>
    <name type="common">Oat</name>
    <dbReference type="NCBI Taxonomy" id="4498"/>
    <lineage>
        <taxon>Eukaryota</taxon>
        <taxon>Viridiplantae</taxon>
        <taxon>Streptophyta</taxon>
        <taxon>Embryophyta</taxon>
        <taxon>Tracheophyta</taxon>
        <taxon>Spermatophyta</taxon>
        <taxon>Magnoliopsida</taxon>
        <taxon>Liliopsida</taxon>
        <taxon>Poales</taxon>
        <taxon>Poaceae</taxon>
        <taxon>BOP clade</taxon>
        <taxon>Pooideae</taxon>
        <taxon>Poodae</taxon>
        <taxon>Poeae</taxon>
        <taxon>Poeae Chloroplast Group 1 (Aveneae type)</taxon>
        <taxon>Aveninae</taxon>
        <taxon>Avena</taxon>
    </lineage>
</organism>
<dbReference type="Proteomes" id="UP001732700">
    <property type="component" value="Unassembled WGS sequence"/>
</dbReference>
<sequence length="684" mass="76551">MDDSKSPSMGSIDPAPLPVQEQSAMSMWSAAPLPVQFTTMAITPEQWLALERLTESPPPPPSLYLDIPQSSYGCSTGDPVLPYITRILMEEDIDDRFFYLYPNHPALLQAQQPFAQILDESKNLQSGKEGGMERMSSDASLRGVCGGSLLLADKGIQSWVLDGAEVDNKGDQSKLNTSNEDMLNLAFLKGKEEANKFLPRDSKLQIGAGQAKEIFGPSGSGGGRKGRADGDRQEEVTGRASKLMVPELEEDCTHQLFDRMMLDSHKLRWEAMDELEITTENTIAERRNKKAVRGKKGKREAMDLRGLLLSCAQDVAIGNRQGADNLLKQIRAYASANGDATQRLAHCFAKGLEARLAGTGSQLYKSLMAKHTSTMEFLKGYELYMASCCFRRVAFTFASMTIFDAMEGKNKLHIVDYGLHYGCQWPVLLSWLASREGGPPEVRITGIDLPQPGFRPAKRTEETGRALSNCARQFGLPFKFDAITAKWETIRAVDLKIDPDELLVVNDLFNFNTLMDESLVTDRPSPRDVVLRNIQKMQPDLFIQGIVNGSSGPFFLARFREALFFYSSVFDMLEVTTPRESYQRLVLERDMFGQCALNTVACEGADRVERPETYKQWQLRNRRAGLRQLPLKSVIVKVATDKVKSLYHKDFVMDVDQGWLLQGWKGRILYAHSAWVTDNTSSDD</sequence>
<name>A0ACD6ALW0_AVESA</name>
<dbReference type="EnsemblPlants" id="AVESA.00010b.r2.UnG1410490.1">
    <property type="protein sequence ID" value="AVESA.00010b.r2.UnG1410490.1.CDS.1"/>
    <property type="gene ID" value="AVESA.00010b.r2.UnG1410490"/>
</dbReference>
<proteinExistence type="predicted"/>
<reference evidence="1" key="1">
    <citation type="submission" date="2025-09" db="UniProtKB">
        <authorList>
            <consortium name="EnsemblPlants"/>
        </authorList>
    </citation>
    <scope>IDENTIFICATION</scope>
</reference>